<dbReference type="HOGENOM" id="CLU_1579578_0_0_1"/>
<reference evidence="2 3" key="1">
    <citation type="journal article" date="2013" name="J. Biotechnol.">
        <title>Establishment and interpretation of the genome sequence of the phytopathogenic fungus Rhizoctonia solani AG1-IB isolate 7/3/14.</title>
        <authorList>
            <person name="Wibberg D.W."/>
            <person name="Jelonek L.J."/>
            <person name="Rupp O.R."/>
            <person name="Hennig M.H."/>
            <person name="Eikmeyer F.E."/>
            <person name="Goesmann A.G."/>
            <person name="Hartmann A.H."/>
            <person name="Borriss R.B."/>
            <person name="Grosch R.G."/>
            <person name="Puehler A.P."/>
            <person name="Schlueter A.S."/>
        </authorList>
    </citation>
    <scope>NUCLEOTIDE SEQUENCE [LARGE SCALE GENOMIC DNA]</scope>
    <source>
        <strain evidence="3">AG1-IB / isolate 7/3/14</strain>
    </source>
</reference>
<comment type="caution">
    <text evidence="2">The sequence shown here is derived from an EMBL/GenBank/DDBJ whole genome shotgun (WGS) entry which is preliminary data.</text>
</comment>
<name>M5BU12_THACB</name>
<gene>
    <name evidence="2" type="ORF">BN14_04741</name>
</gene>
<feature type="region of interest" description="Disordered" evidence="1">
    <location>
        <begin position="109"/>
        <end position="140"/>
    </location>
</feature>
<sequence>MAVSQTRRSCKYCYYSRGWRRERVGNYTRSLKHQRANDLSGRPDYHCCRDNSHNHTTAAYYCYHPSAHPADDDCSCNPYPAYNTADDANDRPTSTVVDYTNHCATAAILNPEPEPEPESNSGPEYSHPGPGYHLGPSVAHRDRIDASSFHIAFGRKKHGHSLAYSRTGK</sequence>
<evidence type="ECO:0000313" key="2">
    <source>
        <dbReference type="EMBL" id="CCO30711.1"/>
    </source>
</evidence>
<organism evidence="2 3">
    <name type="scientific">Thanatephorus cucumeris (strain AG1-IB / isolate 7/3/14)</name>
    <name type="common">Lettuce bottom rot fungus</name>
    <name type="synonym">Rhizoctonia solani</name>
    <dbReference type="NCBI Taxonomy" id="1108050"/>
    <lineage>
        <taxon>Eukaryota</taxon>
        <taxon>Fungi</taxon>
        <taxon>Dikarya</taxon>
        <taxon>Basidiomycota</taxon>
        <taxon>Agaricomycotina</taxon>
        <taxon>Agaricomycetes</taxon>
        <taxon>Cantharellales</taxon>
        <taxon>Ceratobasidiaceae</taxon>
        <taxon>Rhizoctonia</taxon>
        <taxon>Rhizoctonia solani AG-1</taxon>
    </lineage>
</organism>
<dbReference type="AlphaFoldDB" id="M5BU12"/>
<dbReference type="Proteomes" id="UP000012065">
    <property type="component" value="Unassembled WGS sequence"/>
</dbReference>
<protein>
    <submittedName>
        <fullName evidence="2">Uncharacterized protein</fullName>
    </submittedName>
</protein>
<evidence type="ECO:0000256" key="1">
    <source>
        <dbReference type="SAM" id="MobiDB-lite"/>
    </source>
</evidence>
<proteinExistence type="predicted"/>
<evidence type="ECO:0000313" key="3">
    <source>
        <dbReference type="Proteomes" id="UP000012065"/>
    </source>
</evidence>
<dbReference type="EMBL" id="CAOJ01006894">
    <property type="protein sequence ID" value="CCO30711.1"/>
    <property type="molecule type" value="Genomic_DNA"/>
</dbReference>
<accession>M5BU12</accession>